<proteinExistence type="predicted"/>
<dbReference type="GO" id="GO:0003677">
    <property type="term" value="F:DNA binding"/>
    <property type="evidence" value="ECO:0007669"/>
    <property type="project" value="UniProtKB-KW"/>
</dbReference>
<evidence type="ECO:0000313" key="3">
    <source>
        <dbReference type="Proteomes" id="UP000466104"/>
    </source>
</evidence>
<dbReference type="Proteomes" id="UP000466104">
    <property type="component" value="Unassembled WGS sequence"/>
</dbReference>
<dbReference type="GO" id="GO:0003700">
    <property type="term" value="F:DNA-binding transcription factor activity"/>
    <property type="evidence" value="ECO:0007669"/>
    <property type="project" value="InterPro"/>
</dbReference>
<dbReference type="RefSeq" id="WP_154562489.1">
    <property type="nucleotide sequence ID" value="NZ_VUMG01000002.1"/>
</dbReference>
<dbReference type="InterPro" id="IPR000835">
    <property type="entry name" value="HTH_MarR-typ"/>
</dbReference>
<sequence>MHDTSLEEVAKRLRYLILALQRQGNRELAELLAPLGLTTSQAEALEVIGDYGPLTTVQVGSLLVCESGSPSRLLKTLADKGLTIRSTPVDNRRATLHALTPAGKDTLQKVREVTGKFHALIASRQHAELSADDMHQITAVLAQFLTDEQLRGALDQRFPH</sequence>
<accession>A0A7K0J5X6</accession>
<dbReference type="SMART" id="SM00347">
    <property type="entry name" value="HTH_MARR"/>
    <property type="match status" value="1"/>
</dbReference>
<dbReference type="InterPro" id="IPR039422">
    <property type="entry name" value="MarR/SlyA-like"/>
</dbReference>
<comment type="caution">
    <text evidence="2">The sequence shown here is derived from an EMBL/GenBank/DDBJ whole genome shotgun (WGS) entry which is preliminary data.</text>
</comment>
<keyword evidence="2" id="KW-0238">DNA-binding</keyword>
<dbReference type="InterPro" id="IPR036390">
    <property type="entry name" value="WH_DNA-bd_sf"/>
</dbReference>
<name>A0A7K0J5X6_9ACTN</name>
<dbReference type="PROSITE" id="PS50995">
    <property type="entry name" value="HTH_MARR_2"/>
    <property type="match status" value="1"/>
</dbReference>
<dbReference type="Pfam" id="PF13463">
    <property type="entry name" value="HTH_27"/>
    <property type="match status" value="1"/>
</dbReference>
<evidence type="ECO:0000259" key="1">
    <source>
        <dbReference type="PROSITE" id="PS50995"/>
    </source>
</evidence>
<dbReference type="SUPFAM" id="SSF46785">
    <property type="entry name" value="Winged helix' DNA-binding domain"/>
    <property type="match status" value="1"/>
</dbReference>
<dbReference type="PANTHER" id="PTHR33164">
    <property type="entry name" value="TRANSCRIPTIONAL REGULATOR, MARR FAMILY"/>
    <property type="match status" value="1"/>
</dbReference>
<dbReference type="Gene3D" id="1.10.10.10">
    <property type="entry name" value="Winged helix-like DNA-binding domain superfamily/Winged helix DNA-binding domain"/>
    <property type="match status" value="1"/>
</dbReference>
<feature type="domain" description="HTH marR-type" evidence="1">
    <location>
        <begin position="6"/>
        <end position="146"/>
    </location>
</feature>
<dbReference type="EMBL" id="VUMG01000002">
    <property type="protein sequence ID" value="MSS45336.1"/>
    <property type="molecule type" value="Genomic_DNA"/>
</dbReference>
<gene>
    <name evidence="2" type="ORF">FYJ43_04610</name>
</gene>
<dbReference type="GO" id="GO:0006950">
    <property type="term" value="P:response to stress"/>
    <property type="evidence" value="ECO:0007669"/>
    <property type="project" value="TreeGrafter"/>
</dbReference>
<evidence type="ECO:0000313" key="2">
    <source>
        <dbReference type="EMBL" id="MSS45336.1"/>
    </source>
</evidence>
<dbReference type="PANTHER" id="PTHR33164:SF43">
    <property type="entry name" value="HTH-TYPE TRANSCRIPTIONAL REPRESSOR YETL"/>
    <property type="match status" value="1"/>
</dbReference>
<keyword evidence="3" id="KW-1185">Reference proteome</keyword>
<dbReference type="AlphaFoldDB" id="A0A7K0J5X6"/>
<dbReference type="InterPro" id="IPR036388">
    <property type="entry name" value="WH-like_DNA-bd_sf"/>
</dbReference>
<protein>
    <submittedName>
        <fullName evidence="2">Winged helix DNA-binding protein</fullName>
    </submittedName>
</protein>
<reference evidence="2 3" key="1">
    <citation type="submission" date="2019-08" db="EMBL/GenBank/DDBJ databases">
        <title>In-depth cultivation of the pig gut microbiome towards novel bacterial diversity and tailored functional studies.</title>
        <authorList>
            <person name="Wylensek D."/>
            <person name="Hitch T.C.A."/>
            <person name="Clavel T."/>
        </authorList>
    </citation>
    <scope>NUCLEOTIDE SEQUENCE [LARGE SCALE GENOMIC DNA]</scope>
    <source>
        <strain evidence="2 3">WCA-380-WT-3A</strain>
    </source>
</reference>
<organism evidence="2 3">
    <name type="scientific">Cutibacterium porci</name>
    <dbReference type="NCBI Taxonomy" id="2605781"/>
    <lineage>
        <taxon>Bacteria</taxon>
        <taxon>Bacillati</taxon>
        <taxon>Actinomycetota</taxon>
        <taxon>Actinomycetes</taxon>
        <taxon>Propionibacteriales</taxon>
        <taxon>Propionibacteriaceae</taxon>
        <taxon>Cutibacterium</taxon>
    </lineage>
</organism>